<protein>
    <submittedName>
        <fullName evidence="2">Uncharacterized protein</fullName>
    </submittedName>
</protein>
<organism evidence="2 3">
    <name type="scientific">Mucilaginibacter terrigena</name>
    <dbReference type="NCBI Taxonomy" id="2492395"/>
    <lineage>
        <taxon>Bacteria</taxon>
        <taxon>Pseudomonadati</taxon>
        <taxon>Bacteroidota</taxon>
        <taxon>Sphingobacteriia</taxon>
        <taxon>Sphingobacteriales</taxon>
        <taxon>Sphingobacteriaceae</taxon>
        <taxon>Mucilaginibacter</taxon>
    </lineage>
</organism>
<evidence type="ECO:0000313" key="3">
    <source>
        <dbReference type="Proteomes" id="UP000293331"/>
    </source>
</evidence>
<dbReference type="RefSeq" id="WP_129875355.1">
    <property type="nucleotide sequence ID" value="NZ_SEWG01000002.1"/>
</dbReference>
<sequence>MASVAVIYGCRKDLSKIGEISPLTLTDPKISAAKSWYENNFPKQEKKSGQSTQSVGDEFDLSQYFSPNWNKSKNYIRFDYDVIEMPLDSASKIALKIGSSELSQYNSRSTVLILRTGKNYSLYNDHCWRR</sequence>
<proteinExistence type="predicted"/>
<dbReference type="Proteomes" id="UP000293331">
    <property type="component" value="Unassembled WGS sequence"/>
</dbReference>
<evidence type="ECO:0000313" key="2">
    <source>
        <dbReference type="EMBL" id="RYU91095.1"/>
    </source>
</evidence>
<name>A0A4Q5LNY9_9SPHI</name>
<accession>A0A4Q5LNY9</accession>
<dbReference type="EMBL" id="SEWG01000007">
    <property type="protein sequence ID" value="RYU87386.1"/>
    <property type="molecule type" value="Genomic_DNA"/>
</dbReference>
<comment type="caution">
    <text evidence="2">The sequence shown here is derived from an EMBL/GenBank/DDBJ whole genome shotgun (WGS) entry which is preliminary data.</text>
</comment>
<keyword evidence="3" id="KW-1185">Reference proteome</keyword>
<dbReference type="AlphaFoldDB" id="A0A4Q5LNY9"/>
<dbReference type="OrthoDB" id="923450at2"/>
<reference evidence="2 3" key="1">
    <citation type="submission" date="2019-02" db="EMBL/GenBank/DDBJ databases">
        <title>Bacterial novel species Mucilaginibacter sp. 17JY9-4 isolated from soil.</title>
        <authorList>
            <person name="Jung H.-Y."/>
        </authorList>
    </citation>
    <scope>NUCLEOTIDE SEQUENCE [LARGE SCALE GENOMIC DNA]</scope>
    <source>
        <strain evidence="2 3">17JY9-4</strain>
    </source>
</reference>
<evidence type="ECO:0000313" key="1">
    <source>
        <dbReference type="EMBL" id="RYU87386.1"/>
    </source>
</evidence>
<gene>
    <name evidence="2" type="ORF">EWM62_03920</name>
    <name evidence="1" type="ORF">EWM62_16905</name>
</gene>
<dbReference type="EMBL" id="SEWG01000002">
    <property type="protein sequence ID" value="RYU91095.1"/>
    <property type="molecule type" value="Genomic_DNA"/>
</dbReference>